<proteinExistence type="inferred from homology"/>
<comment type="caution">
    <text evidence="9">The sequence shown here is derived from an EMBL/GenBank/DDBJ whole genome shotgun (WGS) entry which is preliminary data.</text>
</comment>
<feature type="transmembrane region" description="Helical" evidence="7">
    <location>
        <begin position="129"/>
        <end position="148"/>
    </location>
</feature>
<evidence type="ECO:0000256" key="2">
    <source>
        <dbReference type="ARBA" id="ARBA00022679"/>
    </source>
</evidence>
<gene>
    <name evidence="9" type="ORF">NXF25_012224</name>
</gene>
<dbReference type="InterPro" id="IPR039859">
    <property type="entry name" value="PFA4/ZDH16/20/ERF2-like"/>
</dbReference>
<keyword evidence="3 7" id="KW-0812">Transmembrane</keyword>
<sequence>MNNTNTPSPGRSHEESRFSHLVVSFPSVPGIKEELENQANTLGSLNKRWCNRCQLYSLPHTFHCRWCNTCVEEFDHHCMWVNNCIGCHNVRFFLLFVFFLTSYDLAVLLACFTYLALNSKQPFGVEKICTVLLTIPAACSLVPLLLLLSHQIISVVAAQDVGAFKDPFASRPSSWWSNFFALRKLRDVKLHSAWPGAARTGSKVAKPFSTLWIAHSAAPASGSPTHLPDPCPEPKTLKVWGQLLIAVGRLLHPRADDCPEKAAKEMDTHHRSVVITIPDILNSGDNLDAVQEPHWKGQIHGSRRAPFSPTAMLLSVSDI</sequence>
<dbReference type="GO" id="GO:0019706">
    <property type="term" value="F:protein-cysteine S-palmitoyltransferase activity"/>
    <property type="evidence" value="ECO:0007669"/>
    <property type="project" value="UniProtKB-EC"/>
</dbReference>
<dbReference type="Pfam" id="PF01529">
    <property type="entry name" value="DHHC"/>
    <property type="match status" value="1"/>
</dbReference>
<evidence type="ECO:0000259" key="8">
    <source>
        <dbReference type="Pfam" id="PF01529"/>
    </source>
</evidence>
<evidence type="ECO:0000256" key="4">
    <source>
        <dbReference type="ARBA" id="ARBA00022989"/>
    </source>
</evidence>
<comment type="catalytic activity">
    <reaction evidence="7">
        <text>L-cysteinyl-[protein] + hexadecanoyl-CoA = S-hexadecanoyl-L-cysteinyl-[protein] + CoA</text>
        <dbReference type="Rhea" id="RHEA:36683"/>
        <dbReference type="Rhea" id="RHEA-COMP:10131"/>
        <dbReference type="Rhea" id="RHEA-COMP:11032"/>
        <dbReference type="ChEBI" id="CHEBI:29950"/>
        <dbReference type="ChEBI" id="CHEBI:57287"/>
        <dbReference type="ChEBI" id="CHEBI:57379"/>
        <dbReference type="ChEBI" id="CHEBI:74151"/>
        <dbReference type="EC" id="2.3.1.225"/>
    </reaction>
</comment>
<keyword evidence="5 7" id="KW-0472">Membrane</keyword>
<dbReference type="Proteomes" id="UP001474421">
    <property type="component" value="Unassembled WGS sequence"/>
</dbReference>
<dbReference type="GO" id="GO:0006612">
    <property type="term" value="P:protein targeting to membrane"/>
    <property type="evidence" value="ECO:0007669"/>
    <property type="project" value="TreeGrafter"/>
</dbReference>
<reference evidence="9 10" key="1">
    <citation type="journal article" date="2024" name="Proc. Natl. Acad. Sci. U.S.A.">
        <title>The genetic regulatory architecture and epigenomic basis for age-related changes in rattlesnake venom.</title>
        <authorList>
            <person name="Hogan M.P."/>
            <person name="Holding M.L."/>
            <person name="Nystrom G.S."/>
            <person name="Colston T.J."/>
            <person name="Bartlett D.A."/>
            <person name="Mason A.J."/>
            <person name="Ellsworth S.A."/>
            <person name="Rautsaw R.M."/>
            <person name="Lawrence K.C."/>
            <person name="Strickland J.L."/>
            <person name="He B."/>
            <person name="Fraser P."/>
            <person name="Margres M.J."/>
            <person name="Gilbert D.M."/>
            <person name="Gibbs H.L."/>
            <person name="Parkinson C.L."/>
            <person name="Rokyta D.R."/>
        </authorList>
    </citation>
    <scope>NUCLEOTIDE SEQUENCE [LARGE SCALE GENOMIC DNA]</scope>
    <source>
        <strain evidence="9">DRR0105</strain>
    </source>
</reference>
<keyword evidence="2 7" id="KW-0808">Transferase</keyword>
<dbReference type="PANTHER" id="PTHR22883">
    <property type="entry name" value="ZINC FINGER DHHC DOMAIN CONTAINING PROTEIN"/>
    <property type="match status" value="1"/>
</dbReference>
<protein>
    <recommendedName>
        <fullName evidence="7">Palmitoyltransferase</fullName>
        <ecNumber evidence="7">2.3.1.225</ecNumber>
    </recommendedName>
</protein>
<evidence type="ECO:0000256" key="7">
    <source>
        <dbReference type="RuleBase" id="RU079119"/>
    </source>
</evidence>
<dbReference type="EC" id="2.3.1.225" evidence="7"/>
<evidence type="ECO:0000256" key="5">
    <source>
        <dbReference type="ARBA" id="ARBA00023136"/>
    </source>
</evidence>
<evidence type="ECO:0000256" key="6">
    <source>
        <dbReference type="ARBA" id="ARBA00023315"/>
    </source>
</evidence>
<dbReference type="EMBL" id="JAOTOJ010000005">
    <property type="protein sequence ID" value="KAK9401510.1"/>
    <property type="molecule type" value="Genomic_DNA"/>
</dbReference>
<organism evidence="9 10">
    <name type="scientific">Crotalus adamanteus</name>
    <name type="common">Eastern diamondback rattlesnake</name>
    <dbReference type="NCBI Taxonomy" id="8729"/>
    <lineage>
        <taxon>Eukaryota</taxon>
        <taxon>Metazoa</taxon>
        <taxon>Chordata</taxon>
        <taxon>Craniata</taxon>
        <taxon>Vertebrata</taxon>
        <taxon>Euteleostomi</taxon>
        <taxon>Lepidosauria</taxon>
        <taxon>Squamata</taxon>
        <taxon>Bifurcata</taxon>
        <taxon>Unidentata</taxon>
        <taxon>Episquamata</taxon>
        <taxon>Toxicofera</taxon>
        <taxon>Serpentes</taxon>
        <taxon>Colubroidea</taxon>
        <taxon>Viperidae</taxon>
        <taxon>Crotalinae</taxon>
        <taxon>Crotalus</taxon>
    </lineage>
</organism>
<dbReference type="InterPro" id="IPR001594">
    <property type="entry name" value="Palmitoyltrfase_DHHC"/>
</dbReference>
<keyword evidence="4 7" id="KW-1133">Transmembrane helix</keyword>
<evidence type="ECO:0000313" key="9">
    <source>
        <dbReference type="EMBL" id="KAK9401510.1"/>
    </source>
</evidence>
<comment type="subcellular location">
    <subcellularLocation>
        <location evidence="1">Membrane</location>
        <topology evidence="1">Multi-pass membrane protein</topology>
    </subcellularLocation>
</comment>
<keyword evidence="10" id="KW-1185">Reference proteome</keyword>
<keyword evidence="9" id="KW-0675">Receptor</keyword>
<comment type="similarity">
    <text evidence="7">Belongs to the DHHC palmitoyltransferase family.</text>
</comment>
<dbReference type="PROSITE" id="PS50216">
    <property type="entry name" value="DHHC"/>
    <property type="match status" value="1"/>
</dbReference>
<evidence type="ECO:0000256" key="1">
    <source>
        <dbReference type="ARBA" id="ARBA00004141"/>
    </source>
</evidence>
<feature type="transmembrane region" description="Helical" evidence="7">
    <location>
        <begin position="92"/>
        <end position="117"/>
    </location>
</feature>
<dbReference type="AlphaFoldDB" id="A0AAW1BH88"/>
<feature type="domain" description="Palmitoyltransferase DHHC" evidence="8">
    <location>
        <begin position="46"/>
        <end position="156"/>
    </location>
</feature>
<keyword evidence="6 7" id="KW-0012">Acyltransferase</keyword>
<evidence type="ECO:0000256" key="3">
    <source>
        <dbReference type="ARBA" id="ARBA00022692"/>
    </source>
</evidence>
<name>A0AAW1BH88_CROAD</name>
<dbReference type="PANTHER" id="PTHR22883:SF326">
    <property type="entry name" value="PALMITOYLTRANSFERASE ZDHHC19"/>
    <property type="match status" value="1"/>
</dbReference>
<evidence type="ECO:0000313" key="10">
    <source>
        <dbReference type="Proteomes" id="UP001474421"/>
    </source>
</evidence>
<dbReference type="GO" id="GO:0005783">
    <property type="term" value="C:endoplasmic reticulum"/>
    <property type="evidence" value="ECO:0007669"/>
    <property type="project" value="TreeGrafter"/>
</dbReference>
<accession>A0AAW1BH88</accession>
<dbReference type="GO" id="GO:0016020">
    <property type="term" value="C:membrane"/>
    <property type="evidence" value="ECO:0007669"/>
    <property type="project" value="UniProtKB-SubCell"/>
</dbReference>
<dbReference type="GO" id="GO:0005794">
    <property type="term" value="C:Golgi apparatus"/>
    <property type="evidence" value="ECO:0007669"/>
    <property type="project" value="TreeGrafter"/>
</dbReference>
<comment type="domain">
    <text evidence="7">The DHHC domain is required for palmitoyltransferase activity.</text>
</comment>